<dbReference type="InterPro" id="IPR019979">
    <property type="entry name" value="Ribosomal_uS17_CS"/>
</dbReference>
<dbReference type="EMBL" id="RJVI01000001">
    <property type="protein sequence ID" value="ROR34833.1"/>
    <property type="molecule type" value="Genomic_DNA"/>
</dbReference>
<reference evidence="8 9" key="1">
    <citation type="submission" date="2018-11" db="EMBL/GenBank/DDBJ databases">
        <title>Genomic Encyclopedia of Type Strains, Phase IV (KMG-IV): sequencing the most valuable type-strain genomes for metagenomic binning, comparative biology and taxonomic classification.</title>
        <authorList>
            <person name="Goeker M."/>
        </authorList>
    </citation>
    <scope>NUCLEOTIDE SEQUENCE [LARGE SCALE GENOMIC DNA]</scope>
    <source>
        <strain evidence="8 9">DSM 100275</strain>
    </source>
</reference>
<evidence type="ECO:0000256" key="5">
    <source>
        <dbReference type="ARBA" id="ARBA00023274"/>
    </source>
</evidence>
<evidence type="ECO:0000313" key="8">
    <source>
        <dbReference type="EMBL" id="ROR34833.1"/>
    </source>
</evidence>
<accession>A0A3N1Y7Q8</accession>
<evidence type="ECO:0000313" key="9">
    <source>
        <dbReference type="Proteomes" id="UP000276634"/>
    </source>
</evidence>
<dbReference type="PANTHER" id="PTHR10744:SF1">
    <property type="entry name" value="SMALL RIBOSOMAL SUBUNIT PROTEIN US17M"/>
    <property type="match status" value="1"/>
</dbReference>
<comment type="caution">
    <text evidence="8">The sequence shown here is derived from an EMBL/GenBank/DDBJ whole genome shotgun (WGS) entry which is preliminary data.</text>
</comment>
<comment type="subunit">
    <text evidence="6">Part of the 30S ribosomal subunit.</text>
</comment>
<evidence type="ECO:0000256" key="2">
    <source>
        <dbReference type="ARBA" id="ARBA00022730"/>
    </source>
</evidence>
<keyword evidence="5 6" id="KW-0687">Ribonucleoprotein</keyword>
<evidence type="ECO:0000256" key="6">
    <source>
        <dbReference type="HAMAP-Rule" id="MF_01345"/>
    </source>
</evidence>
<dbReference type="PANTHER" id="PTHR10744">
    <property type="entry name" value="40S RIBOSOMAL PROTEIN S11 FAMILY MEMBER"/>
    <property type="match status" value="1"/>
</dbReference>
<evidence type="ECO:0000256" key="3">
    <source>
        <dbReference type="ARBA" id="ARBA00022884"/>
    </source>
</evidence>
<gene>
    <name evidence="6" type="primary">rpsQ</name>
    <name evidence="8" type="ORF">EDC57_0742</name>
</gene>
<dbReference type="GO" id="GO:0003735">
    <property type="term" value="F:structural constituent of ribosome"/>
    <property type="evidence" value="ECO:0007669"/>
    <property type="project" value="UniProtKB-UniRule"/>
</dbReference>
<dbReference type="AlphaFoldDB" id="A0A3N1Y7Q8"/>
<dbReference type="Pfam" id="PF00366">
    <property type="entry name" value="Ribosomal_S17"/>
    <property type="match status" value="1"/>
</dbReference>
<evidence type="ECO:0000256" key="7">
    <source>
        <dbReference type="RuleBase" id="RU003872"/>
    </source>
</evidence>
<name>A0A3N1Y7Q8_9GAMM</name>
<dbReference type="RefSeq" id="WP_123400337.1">
    <property type="nucleotide sequence ID" value="NZ_RJVI01000001.1"/>
</dbReference>
<dbReference type="PRINTS" id="PR00973">
    <property type="entry name" value="RIBOSOMALS17"/>
</dbReference>
<dbReference type="HAMAP" id="MF_01345_B">
    <property type="entry name" value="Ribosomal_uS17_B"/>
    <property type="match status" value="1"/>
</dbReference>
<dbReference type="NCBIfam" id="NF004123">
    <property type="entry name" value="PRK05610.1"/>
    <property type="match status" value="1"/>
</dbReference>
<dbReference type="GO" id="GO:0022627">
    <property type="term" value="C:cytosolic small ribosomal subunit"/>
    <property type="evidence" value="ECO:0007669"/>
    <property type="project" value="UniProtKB-UniRule"/>
</dbReference>
<evidence type="ECO:0000256" key="4">
    <source>
        <dbReference type="ARBA" id="ARBA00022980"/>
    </source>
</evidence>
<keyword evidence="2 6" id="KW-0699">rRNA-binding</keyword>
<dbReference type="Gene3D" id="2.40.50.140">
    <property type="entry name" value="Nucleic acid-binding proteins"/>
    <property type="match status" value="1"/>
</dbReference>
<dbReference type="Proteomes" id="UP000276634">
    <property type="component" value="Unassembled WGS sequence"/>
</dbReference>
<dbReference type="GO" id="GO:0006412">
    <property type="term" value="P:translation"/>
    <property type="evidence" value="ECO:0007669"/>
    <property type="project" value="UniProtKB-UniRule"/>
</dbReference>
<keyword evidence="9" id="KW-1185">Reference proteome</keyword>
<keyword evidence="3 6" id="KW-0694">RNA-binding</keyword>
<dbReference type="SUPFAM" id="SSF50249">
    <property type="entry name" value="Nucleic acid-binding proteins"/>
    <property type="match status" value="1"/>
</dbReference>
<dbReference type="NCBIfam" id="TIGR03635">
    <property type="entry name" value="uS17_bact"/>
    <property type="match status" value="1"/>
</dbReference>
<dbReference type="OrthoDB" id="9811714at2"/>
<sequence>MSEVHNGERRARTIVGRVVSDKMDKTVTVLIERRVKHPLYGKYVRRSTKVYAHDEDNACREGDTVRIQETRPLSRLKRWRLVEIVERAERLD</sequence>
<comment type="function">
    <text evidence="6">One of the primary rRNA binding proteins, it binds specifically to the 5'-end of 16S ribosomal RNA.</text>
</comment>
<dbReference type="InterPro" id="IPR000266">
    <property type="entry name" value="Ribosomal_uS17"/>
</dbReference>
<comment type="similarity">
    <text evidence="1 6 7">Belongs to the universal ribosomal protein uS17 family.</text>
</comment>
<dbReference type="GO" id="GO:0019843">
    <property type="term" value="F:rRNA binding"/>
    <property type="evidence" value="ECO:0007669"/>
    <property type="project" value="UniProtKB-UniRule"/>
</dbReference>
<dbReference type="PROSITE" id="PS00056">
    <property type="entry name" value="RIBOSOMAL_S17"/>
    <property type="match status" value="1"/>
</dbReference>
<evidence type="ECO:0000256" key="1">
    <source>
        <dbReference type="ARBA" id="ARBA00010254"/>
    </source>
</evidence>
<dbReference type="InterPro" id="IPR019984">
    <property type="entry name" value="Ribosomal_uS17_bact/chlr"/>
</dbReference>
<dbReference type="CDD" id="cd00364">
    <property type="entry name" value="Ribosomal_uS17"/>
    <property type="match status" value="1"/>
</dbReference>
<keyword evidence="4 6" id="KW-0689">Ribosomal protein</keyword>
<organism evidence="8 9">
    <name type="scientific">Inmirania thermothiophila</name>
    <dbReference type="NCBI Taxonomy" id="1750597"/>
    <lineage>
        <taxon>Bacteria</taxon>
        <taxon>Pseudomonadati</taxon>
        <taxon>Pseudomonadota</taxon>
        <taxon>Gammaproteobacteria</taxon>
        <taxon>Chromatiales</taxon>
        <taxon>Ectothiorhodospiraceae</taxon>
        <taxon>Inmirania</taxon>
    </lineage>
</organism>
<dbReference type="InterPro" id="IPR012340">
    <property type="entry name" value="NA-bd_OB-fold"/>
</dbReference>
<protein>
    <recommendedName>
        <fullName evidence="6">Small ribosomal subunit protein uS17</fullName>
    </recommendedName>
</protein>
<proteinExistence type="inferred from homology"/>